<dbReference type="VEuPathDB" id="FungiDB:CNBG_1349"/>
<organism evidence="9 10">
    <name type="scientific">Cryptococcus deuterogattii (strain R265)</name>
    <name type="common">Cryptococcus gattii VGII (strain R265)</name>
    <dbReference type="NCBI Taxonomy" id="294750"/>
    <lineage>
        <taxon>Eukaryota</taxon>
        <taxon>Fungi</taxon>
        <taxon>Dikarya</taxon>
        <taxon>Basidiomycota</taxon>
        <taxon>Agaricomycotina</taxon>
        <taxon>Tremellomycetes</taxon>
        <taxon>Tremellales</taxon>
        <taxon>Cryptococcaceae</taxon>
        <taxon>Cryptococcus</taxon>
        <taxon>Cryptococcus gattii species complex</taxon>
    </lineage>
</organism>
<dbReference type="EMBL" id="CP025761">
    <property type="protein sequence ID" value="KGB75511.1"/>
    <property type="molecule type" value="Genomic_DNA"/>
</dbReference>
<dbReference type="KEGG" id="cdeu:CNBG_1349"/>
<dbReference type="Proteomes" id="UP000029445">
    <property type="component" value="Chromosome 3"/>
</dbReference>
<dbReference type="CDD" id="cd20266">
    <property type="entry name" value="Complex1_LYR_NDUFA6_LYRM6"/>
    <property type="match status" value="1"/>
</dbReference>
<gene>
    <name evidence="9" type="ORF">CNBG_1349</name>
</gene>
<evidence type="ECO:0000256" key="1">
    <source>
        <dbReference type="ARBA" id="ARBA00004443"/>
    </source>
</evidence>
<reference evidence="9 10" key="1">
    <citation type="journal article" date="2011" name="MBio">
        <title>Genome variation in Cryptococcus gattii, an emerging pathogen of immunocompetent hosts.</title>
        <authorList>
            <person name="D'Souza C.A."/>
            <person name="Kronstad J.W."/>
            <person name="Taylor G."/>
            <person name="Warren R."/>
            <person name="Yuen M."/>
            <person name="Hu G."/>
            <person name="Jung W.H."/>
            <person name="Sham A."/>
            <person name="Kidd S.E."/>
            <person name="Tangen K."/>
            <person name="Lee N."/>
            <person name="Zeilmaker T."/>
            <person name="Sawkins J."/>
            <person name="McVicker G."/>
            <person name="Shah S."/>
            <person name="Gnerre S."/>
            <person name="Griggs A."/>
            <person name="Zeng Q."/>
            <person name="Bartlett K."/>
            <person name="Li W."/>
            <person name="Wang X."/>
            <person name="Heitman J."/>
            <person name="Stajich J.E."/>
            <person name="Fraser J.A."/>
            <person name="Meyer W."/>
            <person name="Carter D."/>
            <person name="Schein J."/>
            <person name="Krzywinski M."/>
            <person name="Kwon-Chung K.J."/>
            <person name="Varma A."/>
            <person name="Wang J."/>
            <person name="Brunham R."/>
            <person name="Fyfe M."/>
            <person name="Ouellette B.F."/>
            <person name="Siddiqui A."/>
            <person name="Marra M."/>
            <person name="Jones S."/>
            <person name="Holt R."/>
            <person name="Birren B.W."/>
            <person name="Galagan J.E."/>
            <person name="Cuomo C.A."/>
        </authorList>
    </citation>
    <scope>NUCLEOTIDE SEQUENCE [LARGE SCALE GENOMIC DNA]</scope>
    <source>
        <strain evidence="9 10">R265</strain>
    </source>
</reference>
<dbReference type="HOGENOM" id="CLU_111660_0_1_1"/>
<evidence type="ECO:0000256" key="6">
    <source>
        <dbReference type="ARBA" id="ARBA00022982"/>
    </source>
</evidence>
<dbReference type="PIRSF" id="PIRSF006643">
    <property type="entry name" value="NDUA6"/>
    <property type="match status" value="1"/>
</dbReference>
<dbReference type="GO" id="GO:0005743">
    <property type="term" value="C:mitochondrial inner membrane"/>
    <property type="evidence" value="ECO:0007669"/>
    <property type="project" value="UniProtKB-SubCell"/>
</dbReference>
<keyword evidence="9" id="KW-0830">Ubiquinone</keyword>
<keyword evidence="7" id="KW-0496">Mitochondrion</keyword>
<dbReference type="GeneID" id="88177773"/>
<keyword evidence="3" id="KW-0813">Transport</keyword>
<dbReference type="GO" id="GO:0006979">
    <property type="term" value="P:response to oxidative stress"/>
    <property type="evidence" value="ECO:0007669"/>
    <property type="project" value="TreeGrafter"/>
</dbReference>
<dbReference type="STRING" id="294750.A0A095D268"/>
<evidence type="ECO:0000313" key="10">
    <source>
        <dbReference type="Proteomes" id="UP000029445"/>
    </source>
</evidence>
<dbReference type="GO" id="GO:0045271">
    <property type="term" value="C:respiratory chain complex I"/>
    <property type="evidence" value="ECO:0007669"/>
    <property type="project" value="InterPro"/>
</dbReference>
<evidence type="ECO:0000256" key="4">
    <source>
        <dbReference type="ARBA" id="ARBA00022660"/>
    </source>
</evidence>
<keyword evidence="5" id="KW-0999">Mitochondrion inner membrane</keyword>
<comment type="subcellular location">
    <subcellularLocation>
        <location evidence="1">Mitochondrion inner membrane</location>
        <topology evidence="1">Peripheral membrane protein</topology>
        <orientation evidence="1">Matrix side</orientation>
    </subcellularLocation>
</comment>
<evidence type="ECO:0000256" key="8">
    <source>
        <dbReference type="ARBA" id="ARBA00023136"/>
    </source>
</evidence>
<comment type="similarity">
    <text evidence="2">Belongs to the complex I LYR family.</text>
</comment>
<dbReference type="InterPro" id="IPR016488">
    <property type="entry name" value="NADH_Ub_cplx-1_asu_su-6"/>
</dbReference>
<evidence type="ECO:0000256" key="5">
    <source>
        <dbReference type="ARBA" id="ARBA00022792"/>
    </source>
</evidence>
<accession>A0A095D268</accession>
<evidence type="ECO:0000256" key="2">
    <source>
        <dbReference type="ARBA" id="ARBA00009508"/>
    </source>
</evidence>
<dbReference type="OMA" id="FWKQTTH"/>
<proteinExistence type="inferred from homology"/>
<sequence>MATIPARLAKATSSVKSWEEARRASVSAYRTWYRSAPDIVQLYGLHVSPSLVRLKIRQDFERNRDTITDLSVMNVMLLKNHQEYQETMNLWKQEPHVMQWFKKYDNPPQPKTFLEKFYASRDEPSQLEPTY</sequence>
<reference evidence="9 10" key="2">
    <citation type="journal article" date="2018" name="Proc. Natl. Acad. Sci.">
        <title>RNAi is a critical determinant of centromere evolution in closely related fungi.</title>
        <authorList>
            <person name="Yadav V."/>
            <person name="Sun S."/>
            <person name="Billmyre R.B."/>
            <person name="Thimmappa B.C."/>
            <person name="Shea T."/>
            <person name="Lintner R."/>
            <person name="Bakkeren G."/>
            <person name="Cuomo C.A."/>
            <person name="Heitman J."/>
            <person name="Sanyal K."/>
        </authorList>
    </citation>
    <scope>NUCLEOTIDE SEQUENCE [LARGE SCALE GENOMIC DNA]</scope>
    <source>
        <strain evidence="9 10">R265</strain>
    </source>
</reference>
<keyword evidence="8" id="KW-0472">Membrane</keyword>
<evidence type="ECO:0000313" key="9">
    <source>
        <dbReference type="EMBL" id="KGB75511.1"/>
    </source>
</evidence>
<keyword evidence="6" id="KW-0249">Electron transport</keyword>
<dbReference type="RefSeq" id="XP_062881454.1">
    <property type="nucleotide sequence ID" value="XM_063025499.1"/>
</dbReference>
<dbReference type="InterPro" id="IPR045299">
    <property type="entry name" value="Complex1_LYR_NDUFA6_LYRM6"/>
</dbReference>
<protein>
    <submittedName>
        <fullName evidence="9">NADH dehydrogenase (Ubiquinone) 1 alpha subcomplex 6</fullName>
    </submittedName>
</protein>
<dbReference type="OrthoDB" id="14535at2759"/>
<dbReference type="AlphaFoldDB" id="A0A095D268"/>
<dbReference type="PANTHER" id="PTHR12964:SF0">
    <property type="entry name" value="NADH DEHYDROGENASE [UBIQUINONE] 1 ALPHA SUBCOMPLEX SUBUNIT 6"/>
    <property type="match status" value="1"/>
</dbReference>
<dbReference type="PANTHER" id="PTHR12964">
    <property type="entry name" value="NADH-UBIQUINONE OXIDOREDUCTASE B14 SUBUNIT"/>
    <property type="match status" value="1"/>
</dbReference>
<keyword evidence="4" id="KW-0679">Respiratory chain</keyword>
<keyword evidence="10" id="KW-1185">Reference proteome</keyword>
<name>A0A095D268_CRYD2</name>
<evidence type="ECO:0000256" key="7">
    <source>
        <dbReference type="ARBA" id="ARBA00023128"/>
    </source>
</evidence>
<evidence type="ECO:0000256" key="3">
    <source>
        <dbReference type="ARBA" id="ARBA00022448"/>
    </source>
</evidence>